<protein>
    <submittedName>
        <fullName evidence="2">Uncharacterized protein</fullName>
    </submittedName>
</protein>
<gene>
    <name evidence="2" type="ORF">TPSB3V08_LOCUS12488</name>
</gene>
<reference evidence="2" key="1">
    <citation type="submission" date="2020-11" db="EMBL/GenBank/DDBJ databases">
        <authorList>
            <person name="Tran Van P."/>
        </authorList>
    </citation>
    <scope>NUCLEOTIDE SEQUENCE</scope>
</reference>
<feature type="compositionally biased region" description="Low complexity" evidence="1">
    <location>
        <begin position="408"/>
        <end position="418"/>
    </location>
</feature>
<feature type="region of interest" description="Disordered" evidence="1">
    <location>
        <begin position="406"/>
        <end position="426"/>
    </location>
</feature>
<feature type="compositionally biased region" description="Low complexity" evidence="1">
    <location>
        <begin position="333"/>
        <end position="344"/>
    </location>
</feature>
<dbReference type="AlphaFoldDB" id="A0A7R9DPR1"/>
<sequence>MWVIRPRRSQADLLVVCFITSNMAGSLEQNNDSSKYIWSSSGSLSLGAVISHSELVTRQTELVTSQTELVTSQTELVASQRELVTSQTELVTSQTELVTSQTELVASQTELGMNHTNPGYEIYTASEPNLTDLNHSSRSRENGKRPVLITDYMAVPRLLDIIAYIFYDPETTTLRLENPYSNYSEVSNVSQFPASFHSRNSTRHAELEGPENAYSGGSEILDNELRRLNATISHDTFPATEVLTTSMKTTVTKLDKPSMAGSVSSSGTYYLGSEDTYLPGGVTLDHSSPKDDRGNEMQVFDKLLLLDLPSRTVRHPPFRYKRQTNKVPEGLSDDSSAPSALSDRSLLTHEDKVPGGLSDDSSAPSALFDRSLLTPTDGNHLKADPLSSRERRLGMIVKKSSEKIQGFSVQSSDSVSKSNHSREHLSAVSAELTQIIHSREHSSSDAVDSNQRTVPLNTASGPIIGQHQMNYTSSLIQEDMNTFPYATMMSSVAYATPRGTSSNHREPPGSDEQYLDVGGPPVVIIQYFNPLFVDYDLHSSSYPHVHAHNTKVVEVGQSFRPLQSRSHKQRTHPAFSSEQQNPVRPKKAE</sequence>
<accession>A0A7R9DPR1</accession>
<name>A0A7R9DPR1_TIMPO</name>
<proteinExistence type="predicted"/>
<feature type="region of interest" description="Disordered" evidence="1">
    <location>
        <begin position="562"/>
        <end position="589"/>
    </location>
</feature>
<evidence type="ECO:0000313" key="2">
    <source>
        <dbReference type="EMBL" id="CAD7418589.1"/>
    </source>
</evidence>
<dbReference type="EMBL" id="OD017656">
    <property type="protein sequence ID" value="CAD7418589.1"/>
    <property type="molecule type" value="Genomic_DNA"/>
</dbReference>
<evidence type="ECO:0000256" key="1">
    <source>
        <dbReference type="SAM" id="MobiDB-lite"/>
    </source>
</evidence>
<feature type="region of interest" description="Disordered" evidence="1">
    <location>
        <begin position="316"/>
        <end position="344"/>
    </location>
</feature>
<organism evidence="2">
    <name type="scientific">Timema poppense</name>
    <name type="common">Walking stick</name>
    <dbReference type="NCBI Taxonomy" id="170557"/>
    <lineage>
        <taxon>Eukaryota</taxon>
        <taxon>Metazoa</taxon>
        <taxon>Ecdysozoa</taxon>
        <taxon>Arthropoda</taxon>
        <taxon>Hexapoda</taxon>
        <taxon>Insecta</taxon>
        <taxon>Pterygota</taxon>
        <taxon>Neoptera</taxon>
        <taxon>Polyneoptera</taxon>
        <taxon>Phasmatodea</taxon>
        <taxon>Timematodea</taxon>
        <taxon>Timematoidea</taxon>
        <taxon>Timematidae</taxon>
        <taxon>Timema</taxon>
    </lineage>
</organism>